<feature type="non-terminal residue" evidence="4">
    <location>
        <position position="1"/>
    </location>
</feature>
<keyword evidence="1" id="KW-0677">Repeat</keyword>
<comment type="caution">
    <text evidence="4">The sequence shown here is derived from an EMBL/GenBank/DDBJ whole genome shotgun (WGS) entry which is preliminary data.</text>
</comment>
<keyword evidence="2" id="KW-0129">CBS domain</keyword>
<dbReference type="SMART" id="SM01091">
    <property type="entry name" value="CorC_HlyC"/>
    <property type="match status" value="1"/>
</dbReference>
<evidence type="ECO:0000256" key="2">
    <source>
        <dbReference type="ARBA" id="ARBA00023122"/>
    </source>
</evidence>
<dbReference type="PANTHER" id="PTHR22777:SF17">
    <property type="entry name" value="UPF0053 PROTEIN SLL0260"/>
    <property type="match status" value="1"/>
</dbReference>
<dbReference type="GO" id="GO:0005886">
    <property type="term" value="C:plasma membrane"/>
    <property type="evidence" value="ECO:0007669"/>
    <property type="project" value="TreeGrafter"/>
</dbReference>
<dbReference type="PANTHER" id="PTHR22777">
    <property type="entry name" value="HEMOLYSIN-RELATED"/>
    <property type="match status" value="1"/>
</dbReference>
<dbReference type="AlphaFoldDB" id="X1ILP6"/>
<dbReference type="SUPFAM" id="SSF56176">
    <property type="entry name" value="FAD-binding/transporter-associated domain-like"/>
    <property type="match status" value="1"/>
</dbReference>
<gene>
    <name evidence="4" type="ORF">S03H2_40666</name>
</gene>
<dbReference type="EMBL" id="BARU01025228">
    <property type="protein sequence ID" value="GAH58458.1"/>
    <property type="molecule type" value="Genomic_DNA"/>
</dbReference>
<reference evidence="4" key="1">
    <citation type="journal article" date="2014" name="Front. Microbiol.">
        <title>High frequency of phylogenetically diverse reductive dehalogenase-homologous genes in deep subseafloor sedimentary metagenomes.</title>
        <authorList>
            <person name="Kawai M."/>
            <person name="Futagami T."/>
            <person name="Toyoda A."/>
            <person name="Takaki Y."/>
            <person name="Nishi S."/>
            <person name="Hori S."/>
            <person name="Arai W."/>
            <person name="Tsubouchi T."/>
            <person name="Morono Y."/>
            <person name="Uchiyama I."/>
            <person name="Ito T."/>
            <person name="Fujiyama A."/>
            <person name="Inagaki F."/>
            <person name="Takami H."/>
        </authorList>
    </citation>
    <scope>NUCLEOTIDE SEQUENCE</scope>
    <source>
        <strain evidence="4">Expedition CK06-06</strain>
    </source>
</reference>
<feature type="domain" description="Transporter-associated" evidence="3">
    <location>
        <begin position="2"/>
        <end position="69"/>
    </location>
</feature>
<evidence type="ECO:0000256" key="1">
    <source>
        <dbReference type="ARBA" id="ARBA00022737"/>
    </source>
</evidence>
<organism evidence="4">
    <name type="scientific">marine sediment metagenome</name>
    <dbReference type="NCBI Taxonomy" id="412755"/>
    <lineage>
        <taxon>unclassified sequences</taxon>
        <taxon>metagenomes</taxon>
        <taxon>ecological metagenomes</taxon>
    </lineage>
</organism>
<dbReference type="InterPro" id="IPR016169">
    <property type="entry name" value="FAD-bd_PCMH_sub2"/>
</dbReference>
<proteinExistence type="predicted"/>
<dbReference type="InterPro" id="IPR036318">
    <property type="entry name" value="FAD-bd_PCMH-like_sf"/>
</dbReference>
<dbReference type="Pfam" id="PF03471">
    <property type="entry name" value="CorC_HlyC"/>
    <property type="match status" value="1"/>
</dbReference>
<dbReference type="InterPro" id="IPR005170">
    <property type="entry name" value="Transptr-assoc_dom"/>
</dbReference>
<evidence type="ECO:0000313" key="4">
    <source>
        <dbReference type="EMBL" id="GAH58458.1"/>
    </source>
</evidence>
<accession>X1ILP6</accession>
<name>X1ILP6_9ZZZZ</name>
<dbReference type="GO" id="GO:0050660">
    <property type="term" value="F:flavin adenine dinucleotide binding"/>
    <property type="evidence" value="ECO:0007669"/>
    <property type="project" value="InterPro"/>
</dbReference>
<evidence type="ECO:0000259" key="3">
    <source>
        <dbReference type="SMART" id="SM01091"/>
    </source>
</evidence>
<protein>
    <recommendedName>
        <fullName evidence="3">Transporter-associated domain-containing protein</fullName>
    </recommendedName>
</protein>
<sequence length="69" mass="7969">TSGKTSLYDLNEELNTHFKAKGAETLGGFMIHLFGRIPKSGESLRYRAYVFSVDDVRKHRIRKVTIRKK</sequence>
<dbReference type="Gene3D" id="3.30.465.10">
    <property type="match status" value="1"/>
</dbReference>